<evidence type="ECO:0000313" key="3">
    <source>
        <dbReference type="Proteomes" id="UP001341840"/>
    </source>
</evidence>
<organism evidence="2 3">
    <name type="scientific">Stylosanthes scabra</name>
    <dbReference type="NCBI Taxonomy" id="79078"/>
    <lineage>
        <taxon>Eukaryota</taxon>
        <taxon>Viridiplantae</taxon>
        <taxon>Streptophyta</taxon>
        <taxon>Embryophyta</taxon>
        <taxon>Tracheophyta</taxon>
        <taxon>Spermatophyta</taxon>
        <taxon>Magnoliopsida</taxon>
        <taxon>eudicotyledons</taxon>
        <taxon>Gunneridae</taxon>
        <taxon>Pentapetalae</taxon>
        <taxon>rosids</taxon>
        <taxon>fabids</taxon>
        <taxon>Fabales</taxon>
        <taxon>Fabaceae</taxon>
        <taxon>Papilionoideae</taxon>
        <taxon>50 kb inversion clade</taxon>
        <taxon>dalbergioids sensu lato</taxon>
        <taxon>Dalbergieae</taxon>
        <taxon>Pterocarpus clade</taxon>
        <taxon>Stylosanthes</taxon>
    </lineage>
</organism>
<keyword evidence="3" id="KW-1185">Reference proteome</keyword>
<accession>A0ABU6S1P0</accession>
<evidence type="ECO:0000313" key="2">
    <source>
        <dbReference type="EMBL" id="MED6130297.1"/>
    </source>
</evidence>
<evidence type="ECO:0000256" key="1">
    <source>
        <dbReference type="SAM" id="MobiDB-lite"/>
    </source>
</evidence>
<comment type="caution">
    <text evidence="2">The sequence shown here is derived from an EMBL/GenBank/DDBJ whole genome shotgun (WGS) entry which is preliminary data.</text>
</comment>
<gene>
    <name evidence="2" type="ORF">PIB30_000196</name>
</gene>
<name>A0ABU6S1P0_9FABA</name>
<dbReference type="EMBL" id="JASCZI010060416">
    <property type="protein sequence ID" value="MED6130297.1"/>
    <property type="molecule type" value="Genomic_DNA"/>
</dbReference>
<feature type="compositionally biased region" description="Basic residues" evidence="1">
    <location>
        <begin position="1"/>
        <end position="15"/>
    </location>
</feature>
<feature type="region of interest" description="Disordered" evidence="1">
    <location>
        <begin position="1"/>
        <end position="22"/>
    </location>
</feature>
<sequence length="137" mass="15661">METRLYKRKRMRTRKSATPTGEPVARWMVSGSPVKMAETKEPRSEERNWIMSRRMIGRSRRPRGLRSSEIASVMASPWSPRKNGTTTTMATTIARSIPWGAPLSSIIFSFSYQWQNQNPSLYVTTTELCLFSAVSLK</sequence>
<reference evidence="2 3" key="1">
    <citation type="journal article" date="2023" name="Plants (Basel)">
        <title>Bridging the Gap: Combining Genomics and Transcriptomics Approaches to Understand Stylosanthes scabra, an Orphan Legume from the Brazilian Caatinga.</title>
        <authorList>
            <person name="Ferreira-Neto J.R.C."/>
            <person name="da Silva M.D."/>
            <person name="Binneck E."/>
            <person name="de Melo N.F."/>
            <person name="da Silva R.H."/>
            <person name="de Melo A.L.T.M."/>
            <person name="Pandolfi V."/>
            <person name="Bustamante F.O."/>
            <person name="Brasileiro-Vidal A.C."/>
            <person name="Benko-Iseppon A.M."/>
        </authorList>
    </citation>
    <scope>NUCLEOTIDE SEQUENCE [LARGE SCALE GENOMIC DNA]</scope>
    <source>
        <tissue evidence="2">Leaves</tissue>
    </source>
</reference>
<protein>
    <submittedName>
        <fullName evidence="2">Uncharacterized protein</fullName>
    </submittedName>
</protein>
<feature type="region of interest" description="Disordered" evidence="1">
    <location>
        <begin position="60"/>
        <end position="86"/>
    </location>
</feature>
<proteinExistence type="predicted"/>
<dbReference type="Proteomes" id="UP001341840">
    <property type="component" value="Unassembled WGS sequence"/>
</dbReference>